<keyword evidence="2" id="KW-1133">Transmembrane helix</keyword>
<name>A0A1M7HQ24_9FIRM</name>
<protein>
    <submittedName>
        <fullName evidence="3">Uncharacterized protein</fullName>
    </submittedName>
</protein>
<feature type="region of interest" description="Disordered" evidence="1">
    <location>
        <begin position="359"/>
        <end position="416"/>
    </location>
</feature>
<dbReference type="AlphaFoldDB" id="A0A1M7HQ24"/>
<organism evidence="3 4">
    <name type="scientific">Anaerosporobacter mobilis DSM 15930</name>
    <dbReference type="NCBI Taxonomy" id="1120996"/>
    <lineage>
        <taxon>Bacteria</taxon>
        <taxon>Bacillati</taxon>
        <taxon>Bacillota</taxon>
        <taxon>Clostridia</taxon>
        <taxon>Lachnospirales</taxon>
        <taxon>Lachnospiraceae</taxon>
        <taxon>Anaerosporobacter</taxon>
    </lineage>
</organism>
<feature type="transmembrane region" description="Helical" evidence="2">
    <location>
        <begin position="194"/>
        <end position="218"/>
    </location>
</feature>
<dbReference type="RefSeq" id="WP_073285390.1">
    <property type="nucleotide sequence ID" value="NZ_FRCP01000008.1"/>
</dbReference>
<gene>
    <name evidence="3" type="ORF">SAMN02746066_01495</name>
</gene>
<proteinExistence type="predicted"/>
<dbReference type="Proteomes" id="UP000184038">
    <property type="component" value="Unassembled WGS sequence"/>
</dbReference>
<evidence type="ECO:0000313" key="4">
    <source>
        <dbReference type="Proteomes" id="UP000184038"/>
    </source>
</evidence>
<sequence length="416" mass="47538">MSNELGGKFMFQKVRKKIINKAIIKIIVCIAVIIGTLVYTDMAPIKLVKGPEKIDIDNVDLDKYEGKYIKAKVAYVYNSFLEEVTYKKNKFGSKSAGEVTARYYITDVNLSQYLALRADGDYLMNKFDVLMDNTQISIDKGTEPVAYSYRGSFVKLSKREYSELKSIMTQAGLSEDMYSDYIFKVNYVGKVDEAYAITGCGVIIFAVIFALLSIIRALSSRYTKDARKFAVNNGIPFEQLCMELDGAYETSNVWITTRYTAYIRGNKIRVLKNQDYIWAYYKETRTTKKGVTSVTRQIALADRNKKFTFITIASEDDARNILSIYAETQPQIVLGFNDDLQKLFMENFEQFLMLPYQKASSEEETAPSKEQVPEEQESEVRVPEEQAPEGYIPEEYVPEEYVPETYDTAGKTTDNN</sequence>
<evidence type="ECO:0000256" key="1">
    <source>
        <dbReference type="SAM" id="MobiDB-lite"/>
    </source>
</evidence>
<dbReference type="InterPro" id="IPR046555">
    <property type="entry name" value="DUF6709"/>
</dbReference>
<keyword evidence="2" id="KW-0472">Membrane</keyword>
<keyword evidence="4" id="KW-1185">Reference proteome</keyword>
<evidence type="ECO:0000313" key="3">
    <source>
        <dbReference type="EMBL" id="SHM30443.1"/>
    </source>
</evidence>
<feature type="transmembrane region" description="Helical" evidence="2">
    <location>
        <begin position="22"/>
        <end position="40"/>
    </location>
</feature>
<dbReference type="EMBL" id="FRCP01000008">
    <property type="protein sequence ID" value="SHM30443.1"/>
    <property type="molecule type" value="Genomic_DNA"/>
</dbReference>
<dbReference type="OrthoDB" id="1930829at2"/>
<keyword evidence="2" id="KW-0812">Transmembrane</keyword>
<dbReference type="STRING" id="1120996.SAMN02746066_01495"/>
<accession>A0A1M7HQ24</accession>
<reference evidence="3 4" key="1">
    <citation type="submission" date="2016-11" db="EMBL/GenBank/DDBJ databases">
        <authorList>
            <person name="Jaros S."/>
            <person name="Januszkiewicz K."/>
            <person name="Wedrychowicz H."/>
        </authorList>
    </citation>
    <scope>NUCLEOTIDE SEQUENCE [LARGE SCALE GENOMIC DNA]</scope>
    <source>
        <strain evidence="3 4">DSM 15930</strain>
    </source>
</reference>
<evidence type="ECO:0000256" key="2">
    <source>
        <dbReference type="SAM" id="Phobius"/>
    </source>
</evidence>
<dbReference type="Pfam" id="PF20456">
    <property type="entry name" value="DUF6709"/>
    <property type="match status" value="1"/>
</dbReference>